<comment type="caution">
    <text evidence="7">The sequence shown here is derived from an EMBL/GenBank/DDBJ whole genome shotgun (WGS) entry which is preliminary data.</text>
</comment>
<feature type="transmembrane region" description="Helical" evidence="6">
    <location>
        <begin position="362"/>
        <end position="380"/>
    </location>
</feature>
<dbReference type="EMBL" id="JACEEZ010001592">
    <property type="protein sequence ID" value="KAG0729027.1"/>
    <property type="molecule type" value="Genomic_DNA"/>
</dbReference>
<accession>A0A8J4YJM6</accession>
<evidence type="ECO:0000313" key="7">
    <source>
        <dbReference type="EMBL" id="KAG0729027.1"/>
    </source>
</evidence>
<feature type="region of interest" description="Disordered" evidence="5">
    <location>
        <begin position="1"/>
        <end position="32"/>
    </location>
</feature>
<comment type="subcellular location">
    <subcellularLocation>
        <location evidence="1">Membrane</location>
        <topology evidence="1">Multi-pass membrane protein</topology>
    </subcellularLocation>
</comment>
<dbReference type="SUPFAM" id="SSF103473">
    <property type="entry name" value="MFS general substrate transporter"/>
    <property type="match status" value="1"/>
</dbReference>
<gene>
    <name evidence="7" type="primary">slc46a1_1</name>
    <name evidence="7" type="ORF">GWK47_031233</name>
</gene>
<dbReference type="Proteomes" id="UP000770661">
    <property type="component" value="Unassembled WGS sequence"/>
</dbReference>
<keyword evidence="2 6" id="KW-0812">Transmembrane</keyword>
<dbReference type="AlphaFoldDB" id="A0A8J4YJM6"/>
<dbReference type="InterPro" id="IPR011701">
    <property type="entry name" value="MFS"/>
</dbReference>
<dbReference type="PANTHER" id="PTHR23507">
    <property type="entry name" value="ZGC:174356"/>
    <property type="match status" value="1"/>
</dbReference>
<protein>
    <submittedName>
        <fullName evidence="7">Proton-coupled folate transporter</fullName>
    </submittedName>
</protein>
<dbReference type="Gene3D" id="1.20.1250.20">
    <property type="entry name" value="MFS general substrate transporter like domains"/>
    <property type="match status" value="1"/>
</dbReference>
<feature type="transmembrane region" description="Helical" evidence="6">
    <location>
        <begin position="421"/>
        <end position="444"/>
    </location>
</feature>
<feature type="transmembrane region" description="Helical" evidence="6">
    <location>
        <begin position="204"/>
        <end position="226"/>
    </location>
</feature>
<feature type="transmembrane region" description="Helical" evidence="6">
    <location>
        <begin position="386"/>
        <end position="409"/>
    </location>
</feature>
<organism evidence="7 8">
    <name type="scientific">Chionoecetes opilio</name>
    <name type="common">Atlantic snow crab</name>
    <name type="synonym">Cancer opilio</name>
    <dbReference type="NCBI Taxonomy" id="41210"/>
    <lineage>
        <taxon>Eukaryota</taxon>
        <taxon>Metazoa</taxon>
        <taxon>Ecdysozoa</taxon>
        <taxon>Arthropoda</taxon>
        <taxon>Crustacea</taxon>
        <taxon>Multicrustacea</taxon>
        <taxon>Malacostraca</taxon>
        <taxon>Eumalacostraca</taxon>
        <taxon>Eucarida</taxon>
        <taxon>Decapoda</taxon>
        <taxon>Pleocyemata</taxon>
        <taxon>Brachyura</taxon>
        <taxon>Eubrachyura</taxon>
        <taxon>Majoidea</taxon>
        <taxon>Majidae</taxon>
        <taxon>Chionoecetes</taxon>
    </lineage>
</organism>
<reference evidence="7" key="1">
    <citation type="submission" date="2020-07" db="EMBL/GenBank/DDBJ databases">
        <title>The High-quality genome of the commercially important snow crab, Chionoecetes opilio.</title>
        <authorList>
            <person name="Jeong J.-H."/>
            <person name="Ryu S."/>
        </authorList>
    </citation>
    <scope>NUCLEOTIDE SEQUENCE</scope>
    <source>
        <strain evidence="7">MADBK_172401_WGS</strain>
        <tissue evidence="7">Digestive gland</tissue>
    </source>
</reference>
<sequence length="489" mass="52737">MTPDPKSESSPRLGSLGRERGSSAPMSIDEPPQASWRGGWRYLSMVTVEPALFLIVIGYGIEMVFKTNMLVDKICSVQLNYSSEVCRDLDSGNYKAQQDAVQRLTTNYNLYCQLIELLPGAVVMILLGTWSDTRGRRLPLLLPLAGSTLKSLGLCCCVYWWSSPTLYVALSYIPLGLSGGIMAIFMAAYAYVSDDSGLRGRTTRLSLVGMSMLVALPLGNALGTVVFPSGGYTAVFALDFITSLLGIVYGVIRLTNKGPKSAPGSTQVGKVTPLSKLRRSLGVVFRRRAGGGRASILGHGSGIVLYMVTVGVNNFMFLFTRYKFQWNYKQFSAWNICNCVVSVIATCVLVPLLSYRWHIDDTILAFSGAAFHVFFGVLIGTATDPWILYLGVALSAGGGITIIGSRGAISKLVTHDELGAVFSVVGVFESLAPVITSPIYTLVYNNTLDVFPGTVFLISAAVTVVICCIYTWLATAHPAPPEAGSKERT</sequence>
<evidence type="ECO:0000256" key="5">
    <source>
        <dbReference type="SAM" id="MobiDB-lite"/>
    </source>
</evidence>
<evidence type="ECO:0000256" key="6">
    <source>
        <dbReference type="SAM" id="Phobius"/>
    </source>
</evidence>
<feature type="transmembrane region" description="Helical" evidence="6">
    <location>
        <begin position="140"/>
        <end position="161"/>
    </location>
</feature>
<dbReference type="InterPro" id="IPR036259">
    <property type="entry name" value="MFS_trans_sf"/>
</dbReference>
<feature type="transmembrane region" description="Helical" evidence="6">
    <location>
        <begin position="42"/>
        <end position="61"/>
    </location>
</feature>
<dbReference type="OrthoDB" id="3026777at2759"/>
<keyword evidence="8" id="KW-1185">Reference proteome</keyword>
<feature type="transmembrane region" description="Helical" evidence="6">
    <location>
        <begin position="232"/>
        <end position="252"/>
    </location>
</feature>
<keyword evidence="3 6" id="KW-1133">Transmembrane helix</keyword>
<feature type="transmembrane region" description="Helical" evidence="6">
    <location>
        <begin position="296"/>
        <end position="319"/>
    </location>
</feature>
<evidence type="ECO:0000256" key="3">
    <source>
        <dbReference type="ARBA" id="ARBA00022989"/>
    </source>
</evidence>
<dbReference type="GO" id="GO:0022857">
    <property type="term" value="F:transmembrane transporter activity"/>
    <property type="evidence" value="ECO:0007669"/>
    <property type="project" value="InterPro"/>
</dbReference>
<evidence type="ECO:0000256" key="1">
    <source>
        <dbReference type="ARBA" id="ARBA00004141"/>
    </source>
</evidence>
<evidence type="ECO:0000313" key="8">
    <source>
        <dbReference type="Proteomes" id="UP000770661"/>
    </source>
</evidence>
<name>A0A8J4YJM6_CHIOP</name>
<evidence type="ECO:0000256" key="4">
    <source>
        <dbReference type="ARBA" id="ARBA00023136"/>
    </source>
</evidence>
<evidence type="ECO:0000256" key="2">
    <source>
        <dbReference type="ARBA" id="ARBA00022692"/>
    </source>
</evidence>
<proteinExistence type="predicted"/>
<feature type="transmembrane region" description="Helical" evidence="6">
    <location>
        <begin position="167"/>
        <end position="192"/>
    </location>
</feature>
<feature type="transmembrane region" description="Helical" evidence="6">
    <location>
        <begin position="331"/>
        <end position="355"/>
    </location>
</feature>
<dbReference type="GO" id="GO:0016020">
    <property type="term" value="C:membrane"/>
    <property type="evidence" value="ECO:0007669"/>
    <property type="project" value="UniProtKB-SubCell"/>
</dbReference>
<dbReference type="PANTHER" id="PTHR23507:SF37">
    <property type="entry name" value="GH08173P"/>
    <property type="match status" value="1"/>
</dbReference>
<feature type="transmembrane region" description="Helical" evidence="6">
    <location>
        <begin position="108"/>
        <end position="128"/>
    </location>
</feature>
<dbReference type="Pfam" id="PF07690">
    <property type="entry name" value="MFS_1"/>
    <property type="match status" value="1"/>
</dbReference>
<feature type="transmembrane region" description="Helical" evidence="6">
    <location>
        <begin position="450"/>
        <end position="473"/>
    </location>
</feature>
<keyword evidence="4 6" id="KW-0472">Membrane</keyword>